<reference evidence="1 2" key="2">
    <citation type="submission" date="2018-11" db="EMBL/GenBank/DDBJ databases">
        <authorList>
            <consortium name="Pathogen Informatics"/>
        </authorList>
    </citation>
    <scope>NUCLEOTIDE SEQUENCE [LARGE SCALE GENOMIC DNA]</scope>
    <source>
        <strain evidence="1 2">Egypt</strain>
    </source>
</reference>
<evidence type="ECO:0000313" key="2">
    <source>
        <dbReference type="Proteomes" id="UP000272942"/>
    </source>
</evidence>
<gene>
    <name evidence="1" type="ORF">ECPE_LOCUS5713</name>
</gene>
<dbReference type="OrthoDB" id="6236680at2759"/>
<dbReference type="AlphaFoldDB" id="A0A183AFH8"/>
<dbReference type="Proteomes" id="UP000272942">
    <property type="component" value="Unassembled WGS sequence"/>
</dbReference>
<dbReference type="EMBL" id="UZAN01042590">
    <property type="protein sequence ID" value="VDP76337.1"/>
    <property type="molecule type" value="Genomic_DNA"/>
</dbReference>
<sequence length="356" mass="41731">MGRSAKRETVNTDKRASIQPFDVVTNPFPRFRACHAALSKTRLRKRSSSADGPVQAKFANSAKDYLERPEPAIRCIYRNLLLKDNVIIQTAQTTNCVIEILLRQLALMGQEVDGALFDLESNTETAREIFGPKLAPAYENLVQLIRVILPAVTKCSLARHTFVQLLTHWMFVCRIHLRRSWLLCQPKRRGLFNAQRDVLPLYELLVRRTYLDFMLKFTHGELYEPVEDGLSDIRDIRDARLICLSEQPYFRNLGFQLRIRVIDTSTSAIRQVILSYCFLAPFCVYLNLRLRLRLTDLIINRMGLIQWYRAPMHKLQFEIYWTWNTIVLFEQRLHTLCQQIAKELAHWDMPFPLEYL</sequence>
<evidence type="ECO:0000313" key="1">
    <source>
        <dbReference type="EMBL" id="VDP76337.1"/>
    </source>
</evidence>
<protein>
    <submittedName>
        <fullName evidence="1 3">Uncharacterized protein</fullName>
    </submittedName>
</protein>
<evidence type="ECO:0000313" key="3">
    <source>
        <dbReference type="WBParaSite" id="ECPE_0000572601-mRNA-1"/>
    </source>
</evidence>
<dbReference type="WBParaSite" id="ECPE_0000572601-mRNA-1">
    <property type="protein sequence ID" value="ECPE_0000572601-mRNA-1"/>
    <property type="gene ID" value="ECPE_0000572601"/>
</dbReference>
<keyword evidence="2" id="KW-1185">Reference proteome</keyword>
<accession>A0A183AFH8</accession>
<reference evidence="3" key="1">
    <citation type="submission" date="2016-06" db="UniProtKB">
        <authorList>
            <consortium name="WormBaseParasite"/>
        </authorList>
    </citation>
    <scope>IDENTIFICATION</scope>
</reference>
<organism evidence="3">
    <name type="scientific">Echinostoma caproni</name>
    <dbReference type="NCBI Taxonomy" id="27848"/>
    <lineage>
        <taxon>Eukaryota</taxon>
        <taxon>Metazoa</taxon>
        <taxon>Spiralia</taxon>
        <taxon>Lophotrochozoa</taxon>
        <taxon>Platyhelminthes</taxon>
        <taxon>Trematoda</taxon>
        <taxon>Digenea</taxon>
        <taxon>Plagiorchiida</taxon>
        <taxon>Echinostomata</taxon>
        <taxon>Echinostomatoidea</taxon>
        <taxon>Echinostomatidae</taxon>
        <taxon>Echinostoma</taxon>
    </lineage>
</organism>
<proteinExistence type="predicted"/>
<name>A0A183AFH8_9TREM</name>